<organism evidence="10">
    <name type="scientific">Conopomorpha sinensis</name>
    <name type="common">litch fruit borer</name>
    <dbReference type="NCBI Taxonomy" id="940481"/>
    <lineage>
        <taxon>Eukaryota</taxon>
        <taxon>Metazoa</taxon>
        <taxon>Ecdysozoa</taxon>
        <taxon>Arthropoda</taxon>
        <taxon>Hexapoda</taxon>
        <taxon>Insecta</taxon>
        <taxon>Pterygota</taxon>
        <taxon>Neoptera</taxon>
        <taxon>Endopterygota</taxon>
        <taxon>Lepidoptera</taxon>
        <taxon>Glossata</taxon>
        <taxon>Ditrysia</taxon>
        <taxon>Tineoidea</taxon>
        <taxon>Gracillariidae</taxon>
        <taxon>Conopomorpha</taxon>
    </lineage>
</organism>
<dbReference type="InterPro" id="IPR015255">
    <property type="entry name" value="Vitellinogen_open_b-sht"/>
</dbReference>
<evidence type="ECO:0000313" key="10">
    <source>
        <dbReference type="EMBL" id="AXM43802.1"/>
    </source>
</evidence>
<proteinExistence type="evidence at transcript level"/>
<feature type="signal peptide" evidence="7">
    <location>
        <begin position="1"/>
        <end position="15"/>
    </location>
</feature>
<name>A0A3G1S403_9NEOP</name>
<evidence type="ECO:0000256" key="2">
    <source>
        <dbReference type="ARBA" id="ARBA00022761"/>
    </source>
</evidence>
<comment type="caution">
    <text evidence="5">Lacks conserved residue(s) required for the propagation of feature annotation.</text>
</comment>
<feature type="compositionally biased region" description="Acidic residues" evidence="6">
    <location>
        <begin position="348"/>
        <end position="361"/>
    </location>
</feature>
<dbReference type="InterPro" id="IPR001846">
    <property type="entry name" value="VWF_type-D"/>
</dbReference>
<evidence type="ECO:0000259" key="9">
    <source>
        <dbReference type="PROSITE" id="PS51233"/>
    </source>
</evidence>
<feature type="domain" description="VWFD" evidence="9">
    <location>
        <begin position="1456"/>
        <end position="1648"/>
    </location>
</feature>
<accession>A0A3G1S403</accession>
<protein>
    <submittedName>
        <fullName evidence="10">Vitellogenin</fullName>
    </submittedName>
</protein>
<dbReference type="SMART" id="SM00216">
    <property type="entry name" value="VWD"/>
    <property type="match status" value="1"/>
</dbReference>
<dbReference type="Gene3D" id="2.20.80.10">
    <property type="entry name" value="Lipovitellin-phosvitin complex, chain A, domain 4"/>
    <property type="match status" value="1"/>
</dbReference>
<keyword evidence="2" id="KW-0758">Storage protein</keyword>
<feature type="compositionally biased region" description="Low complexity" evidence="6">
    <location>
        <begin position="338"/>
        <end position="347"/>
    </location>
</feature>
<dbReference type="PROSITE" id="PS51257">
    <property type="entry name" value="PROKAR_LIPOPROTEIN"/>
    <property type="match status" value="1"/>
</dbReference>
<feature type="chain" id="PRO_5018026253" evidence="7">
    <location>
        <begin position="16"/>
        <end position="1796"/>
    </location>
</feature>
<evidence type="ECO:0000256" key="6">
    <source>
        <dbReference type="SAM" id="MobiDB-lite"/>
    </source>
</evidence>
<dbReference type="Pfam" id="PF00094">
    <property type="entry name" value="VWD"/>
    <property type="match status" value="1"/>
</dbReference>
<dbReference type="GO" id="GO:0005319">
    <property type="term" value="F:lipid transporter activity"/>
    <property type="evidence" value="ECO:0007669"/>
    <property type="project" value="InterPro"/>
</dbReference>
<evidence type="ECO:0000256" key="4">
    <source>
        <dbReference type="ARBA" id="ARBA00023180"/>
    </source>
</evidence>
<dbReference type="InterPro" id="IPR001747">
    <property type="entry name" value="Vitellogenin_N"/>
</dbReference>
<dbReference type="SUPFAM" id="SSF56968">
    <property type="entry name" value="Lipovitellin-phosvitin complex, beta-sheet shell regions"/>
    <property type="match status" value="2"/>
</dbReference>
<keyword evidence="1 7" id="KW-0732">Signal</keyword>
<dbReference type="PROSITE" id="PS51233">
    <property type="entry name" value="VWFD"/>
    <property type="match status" value="1"/>
</dbReference>
<feature type="region of interest" description="Disordered" evidence="6">
    <location>
        <begin position="1771"/>
        <end position="1796"/>
    </location>
</feature>
<dbReference type="Pfam" id="PF01347">
    <property type="entry name" value="Vitellogenin_N"/>
    <property type="match status" value="1"/>
</dbReference>
<reference evidence="10" key="1">
    <citation type="journal article" date="2018" name="Front. Physiol.">
        <title>Characterization of Vitellogenin and Vitellogenin Receptor of Conopomorpha sinensis Bradley and Their Responses to Sublethal Concentrations of Insecticide.</title>
        <authorList>
            <person name="Yao Q."/>
            <person name="Xu S."/>
            <person name="Dong Y."/>
            <person name="Que Y."/>
            <person name="Quan L."/>
            <person name="Chen B."/>
        </authorList>
    </citation>
    <scope>NUCLEOTIDE SEQUENCE</scope>
</reference>
<feature type="region of interest" description="Disordered" evidence="6">
    <location>
        <begin position="390"/>
        <end position="422"/>
    </location>
</feature>
<evidence type="ECO:0000256" key="5">
    <source>
        <dbReference type="PROSITE-ProRule" id="PRU00557"/>
    </source>
</evidence>
<dbReference type="PANTHER" id="PTHR23345:SF15">
    <property type="entry name" value="VITELLOGENIN 1-RELATED"/>
    <property type="match status" value="1"/>
</dbReference>
<feature type="domain" description="Vitellogenin" evidence="8">
    <location>
        <begin position="40"/>
        <end position="820"/>
    </location>
</feature>
<evidence type="ECO:0000256" key="7">
    <source>
        <dbReference type="SAM" id="SignalP"/>
    </source>
</evidence>
<dbReference type="SMART" id="SM00638">
    <property type="entry name" value="LPD_N"/>
    <property type="match status" value="1"/>
</dbReference>
<dbReference type="SUPFAM" id="SSF48431">
    <property type="entry name" value="Lipovitellin-phosvitin complex, superhelical domain"/>
    <property type="match status" value="1"/>
</dbReference>
<evidence type="ECO:0000259" key="8">
    <source>
        <dbReference type="PROSITE" id="PS51211"/>
    </source>
</evidence>
<dbReference type="EMBL" id="MH553377">
    <property type="protein sequence ID" value="AXM43802.1"/>
    <property type="molecule type" value="mRNA"/>
</dbReference>
<feature type="compositionally biased region" description="Low complexity" evidence="6">
    <location>
        <begin position="1689"/>
        <end position="1700"/>
    </location>
</feature>
<evidence type="ECO:0000256" key="1">
    <source>
        <dbReference type="ARBA" id="ARBA00022729"/>
    </source>
</evidence>
<dbReference type="InterPro" id="IPR015819">
    <property type="entry name" value="Lipid_transp_b-sht_shell"/>
</dbReference>
<keyword evidence="3" id="KW-1015">Disulfide bond</keyword>
<keyword evidence="4" id="KW-0325">Glycoprotein</keyword>
<dbReference type="GO" id="GO:0045735">
    <property type="term" value="F:nutrient reservoir activity"/>
    <property type="evidence" value="ECO:0007669"/>
    <property type="project" value="UniProtKB-KW"/>
</dbReference>
<sequence length="1796" mass="205775">MKVLVLAALLAAASCANLKIKKEDKKQGKNSETYVTHSLWQDGKVYTYDVESFNLASLEEGSSSGANTKATLQLRVRSQKLLHAKLVDVRHAAMHQKFNGERQAPDSLKYEPMKSMEHPFEIVMNMNRMSSMNLPSSLNLEHENFLKGILSTLQVDLTPYRKALGSHDYYDQERSQGQFRKMETDVTGDCETLYSVSPLTGHNKTQYYNDQEPIEITKMKDYGKCNHRVAYHFGVPAGAEWTGTAHSNKENQFMERATKTRIVTGQQGPIYDAETISTVYVNPLMYGRQKAEIYSRVSMKLVSTEDDSQPQFEMQLNMRQVKNLLYSLGSKSANIDYTSTSASSESTEIPEEIVLNEELDEQPATRVRRSPKQRGFRAVSVKKLVIEEGNRKYKDDSESDSSSDSSTAYQNDEAPKQNEPAYASIYMVPQSRTPNKRSPMVVQKLVQEFAHQLQNPNTMAKSDTISKFNVIVHLIATMNSEELTQTTRNIESAKSPNDDIKSDMVMAYRDAMTQAGTMPAFQQIKTWITTKKIQGEEAAQIMGSLAHTLRYPTKDLMSQFFNLAFSDEVREQRYLNTTALISAVKFINMGYVNQKMSRARYPTLMYGQLTSNKDKFVEIEILPRLVKELDEAIARDDKHKAQVMIKAMGTLGHNAILRAFAPYLEGEIETSTYLRRYMVENLDVLAYQKDHFARSVLYNIIRNTAETPEVRVAAIFNIFAGRPTSAMMHSMAYMTKEDPSQQVRSALRSAIETAAELKNPRYYELSRTAQEVKPLLTKEPVNVLSSRLQYGDSYNKDYELGAFNVLSYIGSENSLMPKYLKYSWTNQAKGYNNKDTMAVSLSDAWWFTEYLKDPLQIRRSYEPKKLNHKYTAKDVADLLKIRHDLTDSQEAAFYFSWMEQERYFAFSKYDFDILSSDMIKALDKLSKGVDYHYSKTINTNQVSVMFPLASGMPFIYRYKEPTLMHVKGKASAMIAHKDKATRSTFGMEMHMTYAKNLDGSVGFFDILTNHYSSVGVQNKLQFNVPIKIELEREDNELKIEVEPLHPEQDIALAHYSVWPYSARQKKDAHVTVAVDPTTKVIERVNKVHNIDMRFGQAAIGSQFQMQGYSYSTDYRNIATLLKTDDLLGNMAYIFNQKDIALTHYNLRYLSRQSPNKRMSISLVYDEREKKNDAKKPLYPVHEMADVKPNSETRRQEMADRVTTEVKASKAKIIDMSAVFHGAQSYEYVLTAAISSSDIETKTKYAIFYARNHPKQGNEQSNFAGSFTTPVITSKNFEEALKQESKSVFDGELVLGQKGNIRVNGYMERTRQYAEKLQRYPKAPLCAADKAQFNQRLCYASILYALSPDHIKANIEYKDVSPWIKNLSHNMYNMVRHAFFWYEEENILKTMPDGQAEIDVTMSYKDHMFNMSMASREGDMRIYNAPLPKQMMAVVGVSPVDATDEMANYFTQHQYLKYCSAERENIKTFSDKAYNYTMSGSWHVLLLDEWWAAGKRPADELVILARKPSPDEQEIYISYQNSEGEEMEIELKPDNVPGTVAINVKSSLTKLSRDGSTQYKRDGNDKVALEYFYLPDDRLMLNIREGRLRALYSGRNIVILAYGNQNHTRGLCGHMSGEPNDDFVTPDGNLVDEADQFAASYALDREYSDPKTKTLQELARKNAYQPRRVYPSVLRSDESWTKYNKDKMQSMKQQKQQSQSMYSARSYGQQDVPCRVENQVQYYETYDEICISTQRLPSCRAQCRGEGYIKKSAQVVCKSKMDEEFKMYKEEIKQGQNPEVSGPPKKQEFRVPSSCME</sequence>
<feature type="region of interest" description="Disordered" evidence="6">
    <location>
        <begin position="337"/>
        <end position="373"/>
    </location>
</feature>
<feature type="region of interest" description="Disordered" evidence="6">
    <location>
        <begin position="1684"/>
        <end position="1703"/>
    </location>
</feature>
<dbReference type="InterPro" id="IPR015816">
    <property type="entry name" value="Vitellinogen_b-sht_N"/>
</dbReference>
<dbReference type="SMART" id="SM01169">
    <property type="entry name" value="DUF1943"/>
    <property type="match status" value="1"/>
</dbReference>
<dbReference type="Gene3D" id="1.25.10.20">
    <property type="entry name" value="Vitellinogen, superhelical"/>
    <property type="match status" value="1"/>
</dbReference>
<dbReference type="PROSITE" id="PS51211">
    <property type="entry name" value="VITELLOGENIN"/>
    <property type="match status" value="1"/>
</dbReference>
<dbReference type="Gene3D" id="2.30.230.10">
    <property type="entry name" value="Lipovitellin, beta-sheet shell regions, chain A"/>
    <property type="match status" value="1"/>
</dbReference>
<dbReference type="PANTHER" id="PTHR23345">
    <property type="entry name" value="VITELLOGENIN-RELATED"/>
    <property type="match status" value="1"/>
</dbReference>
<dbReference type="Pfam" id="PF09172">
    <property type="entry name" value="Vit_open_b-sht"/>
    <property type="match status" value="1"/>
</dbReference>
<dbReference type="InterPro" id="IPR050733">
    <property type="entry name" value="Vitellogenin/Apolipophorin"/>
</dbReference>
<dbReference type="InterPro" id="IPR011030">
    <property type="entry name" value="Lipovitellin_superhlx_dom"/>
</dbReference>
<gene>
    <name evidence="10" type="primary">Vg</name>
</gene>
<evidence type="ECO:0000256" key="3">
    <source>
        <dbReference type="ARBA" id="ARBA00023157"/>
    </source>
</evidence>